<dbReference type="GO" id="GO:0008270">
    <property type="term" value="F:zinc ion binding"/>
    <property type="evidence" value="ECO:0007669"/>
    <property type="project" value="UniProtKB-KW"/>
</dbReference>
<dbReference type="InterPro" id="IPR041577">
    <property type="entry name" value="RT_RNaseH_2"/>
</dbReference>
<dbReference type="Gene3D" id="1.10.340.70">
    <property type="match status" value="1"/>
</dbReference>
<dbReference type="PROSITE" id="PS50158">
    <property type="entry name" value="ZF_CCHC"/>
    <property type="match status" value="1"/>
</dbReference>
<dbReference type="GO" id="GO:0003676">
    <property type="term" value="F:nucleic acid binding"/>
    <property type="evidence" value="ECO:0007669"/>
    <property type="project" value="InterPro"/>
</dbReference>
<feature type="region of interest" description="Disordered" evidence="4">
    <location>
        <begin position="88"/>
        <end position="147"/>
    </location>
</feature>
<gene>
    <name evidence="7" type="ORF">APZ42_010959</name>
</gene>
<keyword evidence="3" id="KW-0863">Zinc-finger</keyword>
<dbReference type="Gene3D" id="3.10.10.10">
    <property type="entry name" value="HIV Type 1 Reverse Transcriptase, subunit A, domain 1"/>
    <property type="match status" value="1"/>
</dbReference>
<feature type="compositionally biased region" description="Low complexity" evidence="4">
    <location>
        <begin position="128"/>
        <end position="140"/>
    </location>
</feature>
<dbReference type="InterPro" id="IPR043502">
    <property type="entry name" value="DNA/RNA_pol_sf"/>
</dbReference>
<dbReference type="Pfam" id="PF00665">
    <property type="entry name" value="rve"/>
    <property type="match status" value="1"/>
</dbReference>
<protein>
    <recommendedName>
        <fullName evidence="1">RNA-directed DNA polymerase</fullName>
        <ecNumber evidence="1">2.7.7.49</ecNumber>
    </recommendedName>
</protein>
<dbReference type="InterPro" id="IPR041588">
    <property type="entry name" value="Integrase_H2C2"/>
</dbReference>
<dbReference type="Gene3D" id="3.30.420.10">
    <property type="entry name" value="Ribonuclease H-like superfamily/Ribonuclease H"/>
    <property type="match status" value="1"/>
</dbReference>
<keyword evidence="8" id="KW-1185">Reference proteome</keyword>
<dbReference type="InterPro" id="IPR001878">
    <property type="entry name" value="Znf_CCHC"/>
</dbReference>
<feature type="region of interest" description="Disordered" evidence="4">
    <location>
        <begin position="363"/>
        <end position="388"/>
    </location>
</feature>
<dbReference type="EMBL" id="LRGB01000005">
    <property type="protein sequence ID" value="KZS22082.1"/>
    <property type="molecule type" value="Genomic_DNA"/>
</dbReference>
<dbReference type="PROSITE" id="PS50994">
    <property type="entry name" value="INTEGRASE"/>
    <property type="match status" value="1"/>
</dbReference>
<dbReference type="EC" id="2.7.7.49" evidence="1"/>
<dbReference type="InterPro" id="IPR050951">
    <property type="entry name" value="Retrovirus_Pol_polyprotein"/>
</dbReference>
<feature type="region of interest" description="Disordered" evidence="4">
    <location>
        <begin position="320"/>
        <end position="342"/>
    </location>
</feature>
<evidence type="ECO:0000313" key="8">
    <source>
        <dbReference type="Proteomes" id="UP000076858"/>
    </source>
</evidence>
<dbReference type="PANTHER" id="PTHR37984">
    <property type="entry name" value="PROTEIN CBG26694"/>
    <property type="match status" value="1"/>
</dbReference>
<dbReference type="OrthoDB" id="10037266at2759"/>
<reference evidence="7 8" key="1">
    <citation type="submission" date="2016-03" db="EMBL/GenBank/DDBJ databases">
        <title>EvidentialGene: Evidence-directed Construction of Genes on Genomes.</title>
        <authorList>
            <person name="Gilbert D.G."/>
            <person name="Choi J.-H."/>
            <person name="Mockaitis K."/>
            <person name="Colbourne J."/>
            <person name="Pfrender M."/>
        </authorList>
    </citation>
    <scope>NUCLEOTIDE SEQUENCE [LARGE SCALE GENOMIC DNA]</scope>
    <source>
        <strain evidence="7 8">Xinb3</strain>
        <tissue evidence="7">Complete organism</tissue>
    </source>
</reference>
<dbReference type="InterPro" id="IPR001584">
    <property type="entry name" value="Integrase_cat-core"/>
</dbReference>
<dbReference type="InterPro" id="IPR000477">
    <property type="entry name" value="RT_dom"/>
</dbReference>
<proteinExistence type="predicted"/>
<dbReference type="InterPro" id="IPR036397">
    <property type="entry name" value="RNaseH_sf"/>
</dbReference>
<keyword evidence="2" id="KW-0511">Multifunctional enzyme</keyword>
<dbReference type="PANTHER" id="PTHR37984:SF5">
    <property type="entry name" value="PROTEIN NYNRIN-LIKE"/>
    <property type="match status" value="1"/>
</dbReference>
<dbReference type="InterPro" id="IPR043128">
    <property type="entry name" value="Rev_trsase/Diguanyl_cyclase"/>
</dbReference>
<evidence type="ECO:0000256" key="1">
    <source>
        <dbReference type="ARBA" id="ARBA00012493"/>
    </source>
</evidence>
<keyword evidence="3" id="KW-0862">Zinc</keyword>
<dbReference type="GO" id="GO:0003964">
    <property type="term" value="F:RNA-directed DNA polymerase activity"/>
    <property type="evidence" value="ECO:0007669"/>
    <property type="project" value="UniProtKB-EC"/>
</dbReference>
<keyword evidence="3" id="KW-0479">Metal-binding</keyword>
<dbReference type="Pfam" id="PF17921">
    <property type="entry name" value="Integrase_H2C2"/>
    <property type="match status" value="1"/>
</dbReference>
<dbReference type="Pfam" id="PF17919">
    <property type="entry name" value="RT_RNaseH_2"/>
    <property type="match status" value="1"/>
</dbReference>
<sequence>MVEMQKHWKEGLGIQTKQNQGYWIWREKCNRVGGEVSRDDREEEGTEVERRESDASLGWDHGDLTGATVGFGEEQGSTGDLAIEQEEETYRHGSWSDSKLLSDSEVEGGTPRGQGWNKSFGGFRRLTESVGTSSSESTSANEEEEEETMAVARLLKFKAPPVFFWKTRRGRGGLVGQVRGEGPARQWFQCIVVPNDWVDTAAVAGRQGAVAVEGLRTVFLNEFVQEGYARYRETKLRSRKQGIDEPPQEYFYEVVNLCRQVDPAMMEAVKLDYLFRGLKPTLLEKIWVLANKRGWAATMMAEETTKKGVSWADQMDVELEEERRPASPATATSVGVKGSSGSGGMRELLAVIKKLQTEMVALKKRTGTEGNSDVKDFNKPQEERNTRAPDGRPICHFCGEVGHIRRFCEKKRKSHGKDGTGTAVEMVRPSPAETGVAGDIPLLLIDTDQLVTEEVPKLWQGELPVGLLAEGEQEGDGEAADKVISREGRNLPPRSLVAVEIEPISSVLACSVLIEPSTSLEKAKGISAGRVLVNEQLSEEEEEDGDIASRINKELSQEKVEGFMIVLKEFKDCFARSEDELGRCTAAKHIVPTKEGVIPIYQNPRSSAYKEREIVQEKVKMLVKKGVAEPATGPWASPVVLVKKKSGEWRVCVDYRHLNAVTINDVYPLPRKEESLSRLEGVKIFSIMDLESGYWQVPLKRRTKFGETELVALGHLIGAQGIRPDPEKVWAVQDFPKPAAGVPRAEKVRFVRSFVGLCSYYRRFISGFAQIAKPLTDLTREKTWFHWGPIQQTSFQELKEAMARSVTLAYPNYRLPFQIHPDACGNGIEAVLLQRPGEVERPLAYANRDRPSCPVLAHVKEGAGGEIGSIGLIPSEYETVIVNKSGTLHADADALSRLTVGDVCSESVVINLVTREGDPEELMERQRMEWGYVFEKLDRGEELEKYTLKYGTLFRVSVNPRGGGVALKLCVPSAFRRAILLACHDEMTAGHLGETRTLKRVSQRYYWMGLYSDVTRYVKSCQACQARKKGAYRQPPGFMEVVHVEKPFDRVGMDILGPFLKTKQGNRYIIVAVDYVTKWAEIGAVVKAGAQAKAKFFVEEIVLRHGAPRNLTTDQGMCFMAEMMKRVLTALETNHRPTTAYHPQANGQVSADHSDWDEALSYVRFAYVSRHETTGRTPFYLMHGRELVMPIDATLGGEPNVSDGEESYELSMQRGLKRVLAEVEGQLAGTSKIILSRGFIVKAEGERAFTDSEWVVVTDITFRQPAAIITRWLERMAKVKN</sequence>
<accession>A0A162TCM0</accession>
<feature type="domain" description="Integrase catalytic" evidence="6">
    <location>
        <begin position="1043"/>
        <end position="1149"/>
    </location>
</feature>
<evidence type="ECO:0000256" key="2">
    <source>
        <dbReference type="ARBA" id="ARBA00023268"/>
    </source>
</evidence>
<dbReference type="SUPFAM" id="SSF56672">
    <property type="entry name" value="DNA/RNA polymerases"/>
    <property type="match status" value="1"/>
</dbReference>
<evidence type="ECO:0000259" key="6">
    <source>
        <dbReference type="PROSITE" id="PS50994"/>
    </source>
</evidence>
<evidence type="ECO:0000256" key="4">
    <source>
        <dbReference type="SAM" id="MobiDB-lite"/>
    </source>
</evidence>
<dbReference type="Pfam" id="PF00078">
    <property type="entry name" value="RVT_1"/>
    <property type="match status" value="1"/>
</dbReference>
<feature type="compositionally biased region" description="Basic and acidic residues" evidence="4">
    <location>
        <begin position="372"/>
        <end position="388"/>
    </location>
</feature>
<comment type="caution">
    <text evidence="7">The sequence shown here is derived from an EMBL/GenBank/DDBJ whole genome shotgun (WGS) entry which is preliminary data.</text>
</comment>
<organism evidence="7 8">
    <name type="scientific">Daphnia magna</name>
    <dbReference type="NCBI Taxonomy" id="35525"/>
    <lineage>
        <taxon>Eukaryota</taxon>
        <taxon>Metazoa</taxon>
        <taxon>Ecdysozoa</taxon>
        <taxon>Arthropoda</taxon>
        <taxon>Crustacea</taxon>
        <taxon>Branchiopoda</taxon>
        <taxon>Diplostraca</taxon>
        <taxon>Cladocera</taxon>
        <taxon>Anomopoda</taxon>
        <taxon>Daphniidae</taxon>
        <taxon>Daphnia</taxon>
    </lineage>
</organism>
<feature type="region of interest" description="Disordered" evidence="4">
    <location>
        <begin position="34"/>
        <end position="62"/>
    </location>
</feature>
<dbReference type="Proteomes" id="UP000076858">
    <property type="component" value="Unassembled WGS sequence"/>
</dbReference>
<evidence type="ECO:0000256" key="3">
    <source>
        <dbReference type="PROSITE-ProRule" id="PRU00047"/>
    </source>
</evidence>
<dbReference type="SUPFAM" id="SSF53098">
    <property type="entry name" value="Ribonuclease H-like"/>
    <property type="match status" value="1"/>
</dbReference>
<name>A0A162TCM0_9CRUS</name>
<dbReference type="STRING" id="35525.A0A162TCM0"/>
<dbReference type="FunFam" id="3.30.70.270:FF:000020">
    <property type="entry name" value="Transposon Tf2-6 polyprotein-like Protein"/>
    <property type="match status" value="1"/>
</dbReference>
<dbReference type="GO" id="GO:0015074">
    <property type="term" value="P:DNA integration"/>
    <property type="evidence" value="ECO:0007669"/>
    <property type="project" value="InterPro"/>
</dbReference>
<dbReference type="Gene3D" id="3.30.70.270">
    <property type="match status" value="2"/>
</dbReference>
<dbReference type="InterPro" id="IPR012337">
    <property type="entry name" value="RNaseH-like_sf"/>
</dbReference>
<dbReference type="FunFam" id="1.10.340.70:FF:000001">
    <property type="entry name" value="Retrovirus-related Pol polyprotein from transposon gypsy-like Protein"/>
    <property type="match status" value="1"/>
</dbReference>
<dbReference type="GO" id="GO:0042575">
    <property type="term" value="C:DNA polymerase complex"/>
    <property type="evidence" value="ECO:0007669"/>
    <property type="project" value="UniProtKB-ARBA"/>
</dbReference>
<evidence type="ECO:0000259" key="5">
    <source>
        <dbReference type="PROSITE" id="PS50158"/>
    </source>
</evidence>
<feature type="domain" description="CCHC-type" evidence="5">
    <location>
        <begin position="395"/>
        <end position="410"/>
    </location>
</feature>
<evidence type="ECO:0000313" key="7">
    <source>
        <dbReference type="EMBL" id="KZS22082.1"/>
    </source>
</evidence>
<dbReference type="CDD" id="cd01647">
    <property type="entry name" value="RT_LTR"/>
    <property type="match status" value="1"/>
</dbReference>